<dbReference type="CDD" id="cd16371">
    <property type="entry name" value="DMSOR_beta_like"/>
    <property type="match status" value="1"/>
</dbReference>
<keyword evidence="5" id="KW-0677">Repeat</keyword>
<evidence type="ECO:0000256" key="1">
    <source>
        <dbReference type="ARBA" id="ARBA00001966"/>
    </source>
</evidence>
<dbReference type="PROSITE" id="PS00198">
    <property type="entry name" value="4FE4S_FER_1"/>
    <property type="match status" value="1"/>
</dbReference>
<dbReference type="Proteomes" id="UP000055702">
    <property type="component" value="Unassembled WGS sequence"/>
</dbReference>
<dbReference type="PANTHER" id="PTHR43177">
    <property type="entry name" value="PROTEIN NRFC"/>
    <property type="match status" value="1"/>
</dbReference>
<proteinExistence type="predicted"/>
<dbReference type="PROSITE" id="PS51379">
    <property type="entry name" value="4FE4S_FER_2"/>
    <property type="match status" value="3"/>
</dbReference>
<dbReference type="InterPro" id="IPR050954">
    <property type="entry name" value="ET_IronSulfur_Cluster-Binding"/>
</dbReference>
<keyword evidence="4" id="KW-0479">Metal-binding</keyword>
<dbReference type="GO" id="GO:0016491">
    <property type="term" value="F:oxidoreductase activity"/>
    <property type="evidence" value="ECO:0007669"/>
    <property type="project" value="UniProtKB-ARBA"/>
</dbReference>
<feature type="domain" description="4Fe-4S ferredoxin-type" evidence="9">
    <location>
        <begin position="110"/>
        <end position="139"/>
    </location>
</feature>
<dbReference type="SUPFAM" id="SSF54862">
    <property type="entry name" value="4Fe-4S ferredoxins"/>
    <property type="match status" value="1"/>
</dbReference>
<evidence type="ECO:0000256" key="3">
    <source>
        <dbReference type="ARBA" id="ARBA00022485"/>
    </source>
</evidence>
<evidence type="ECO:0000256" key="8">
    <source>
        <dbReference type="ARBA" id="ARBA00023014"/>
    </source>
</evidence>
<dbReference type="AlphaFoldDB" id="A0A106C0I8"/>
<reference evidence="10 11" key="1">
    <citation type="submission" date="2016-01" db="EMBL/GenBank/DDBJ databases">
        <title>Draft genome of the antarctic isolate Shewanella frigidimarina Ag06-30.</title>
        <authorList>
            <person name="Parmeciano Di Noto G."/>
            <person name="Vazquez S."/>
            <person name="Mac Cormack W."/>
            <person name="Iriarte A."/>
            <person name="Quiroga C."/>
        </authorList>
    </citation>
    <scope>NUCLEOTIDE SEQUENCE [LARGE SCALE GENOMIC DNA]</scope>
    <source>
        <strain evidence="10 11">Ag06-30</strain>
    </source>
</reference>
<dbReference type="Pfam" id="PF12800">
    <property type="entry name" value="Fer4_4"/>
    <property type="match status" value="1"/>
</dbReference>
<dbReference type="GO" id="GO:0046872">
    <property type="term" value="F:metal ion binding"/>
    <property type="evidence" value="ECO:0007669"/>
    <property type="project" value="UniProtKB-KW"/>
</dbReference>
<feature type="domain" description="4Fe-4S ferredoxin-type" evidence="9">
    <location>
        <begin position="76"/>
        <end position="108"/>
    </location>
</feature>
<dbReference type="InterPro" id="IPR017900">
    <property type="entry name" value="4Fe4S_Fe_S_CS"/>
</dbReference>
<dbReference type="Gene3D" id="3.30.70.20">
    <property type="match status" value="2"/>
</dbReference>
<dbReference type="FunFam" id="3.30.70.20:FF:000003">
    <property type="entry name" value="Dimethyl sulfoxide reductase subunit B"/>
    <property type="match status" value="1"/>
</dbReference>
<evidence type="ECO:0000313" key="11">
    <source>
        <dbReference type="Proteomes" id="UP000055702"/>
    </source>
</evidence>
<evidence type="ECO:0000256" key="6">
    <source>
        <dbReference type="ARBA" id="ARBA00022982"/>
    </source>
</evidence>
<sequence>MSDSTQYCFYVDTTKCTGCKTCHIACKDRQGDIIRSSTKPVEDGVPTLNGVNWRRVYEYGGGSWNVDPNTGAYEQEVFAYYMSLGCNHCSEPVCVKACPTGAMHKRKEDGLVHIEESLCIACESCSRACPYDAPQLDQERKVMTKCDGCYERLAVGRKPACVESCPMRALDFDTVENIVAKYGTGDSHIAPLPNQSLTSPNLIIKANRHGQSTTGGTGQILNPSEV</sequence>
<feature type="domain" description="4Fe-4S ferredoxin-type" evidence="9">
    <location>
        <begin position="7"/>
        <end position="36"/>
    </location>
</feature>
<evidence type="ECO:0000256" key="2">
    <source>
        <dbReference type="ARBA" id="ARBA00022448"/>
    </source>
</evidence>
<dbReference type="RefSeq" id="WP_059745892.1">
    <property type="nucleotide sequence ID" value="NZ_LRDC01000018.1"/>
</dbReference>
<gene>
    <name evidence="10" type="ORF">AWJ07_05490</name>
</gene>
<dbReference type="EMBL" id="LRDC01000018">
    <property type="protein sequence ID" value="KVX02024.1"/>
    <property type="molecule type" value="Genomic_DNA"/>
</dbReference>
<evidence type="ECO:0000313" key="10">
    <source>
        <dbReference type="EMBL" id="KVX02024.1"/>
    </source>
</evidence>
<dbReference type="InterPro" id="IPR017896">
    <property type="entry name" value="4Fe4S_Fe-S-bd"/>
</dbReference>
<dbReference type="PANTHER" id="PTHR43177:SF5">
    <property type="entry name" value="ANAEROBIC DIMETHYL SULFOXIDE REDUCTASE CHAIN B-RELATED"/>
    <property type="match status" value="1"/>
</dbReference>
<evidence type="ECO:0000256" key="4">
    <source>
        <dbReference type="ARBA" id="ARBA00022723"/>
    </source>
</evidence>
<keyword evidence="3" id="KW-0004">4Fe-4S</keyword>
<dbReference type="Pfam" id="PF13247">
    <property type="entry name" value="Fer4_11"/>
    <property type="match status" value="1"/>
</dbReference>
<evidence type="ECO:0000256" key="5">
    <source>
        <dbReference type="ARBA" id="ARBA00022737"/>
    </source>
</evidence>
<comment type="caution">
    <text evidence="10">The sequence shown here is derived from an EMBL/GenBank/DDBJ whole genome shotgun (WGS) entry which is preliminary data.</text>
</comment>
<keyword evidence="2" id="KW-0813">Transport</keyword>
<evidence type="ECO:0000259" key="9">
    <source>
        <dbReference type="PROSITE" id="PS51379"/>
    </source>
</evidence>
<dbReference type="GO" id="GO:0045333">
    <property type="term" value="P:cellular respiration"/>
    <property type="evidence" value="ECO:0007669"/>
    <property type="project" value="UniProtKB-ARBA"/>
</dbReference>
<dbReference type="GO" id="GO:0051539">
    <property type="term" value="F:4 iron, 4 sulfur cluster binding"/>
    <property type="evidence" value="ECO:0007669"/>
    <property type="project" value="UniProtKB-KW"/>
</dbReference>
<keyword evidence="7" id="KW-0408">Iron</keyword>
<keyword evidence="8" id="KW-0411">Iron-sulfur</keyword>
<evidence type="ECO:0000256" key="7">
    <source>
        <dbReference type="ARBA" id="ARBA00023004"/>
    </source>
</evidence>
<keyword evidence="6" id="KW-0249">Electron transport</keyword>
<protein>
    <submittedName>
        <fullName evidence="10">Dimethyl sulfoxide reductase subunit B</fullName>
    </submittedName>
</protein>
<accession>A0A106C0I8</accession>
<comment type="cofactor">
    <cofactor evidence="1">
        <name>[4Fe-4S] cluster</name>
        <dbReference type="ChEBI" id="CHEBI:49883"/>
    </cofactor>
</comment>
<name>A0A106C0I8_SHEFR</name>
<organism evidence="10">
    <name type="scientific">Shewanella frigidimarina</name>
    <dbReference type="NCBI Taxonomy" id="56812"/>
    <lineage>
        <taxon>Bacteria</taxon>
        <taxon>Pseudomonadati</taxon>
        <taxon>Pseudomonadota</taxon>
        <taxon>Gammaproteobacteria</taxon>
        <taxon>Alteromonadales</taxon>
        <taxon>Shewanellaceae</taxon>
        <taxon>Shewanella</taxon>
    </lineage>
</organism>